<accession>A0ABW0K0J9</accession>
<name>A0ABW0K0J9_9GAMM</name>
<comment type="caution">
    <text evidence="2">The sequence shown here is derived from an EMBL/GenBank/DDBJ whole genome shotgun (WGS) entry which is preliminary data.</text>
</comment>
<keyword evidence="1" id="KW-1133">Transmembrane helix</keyword>
<protein>
    <submittedName>
        <fullName evidence="2">Uncharacterized protein</fullName>
    </submittedName>
</protein>
<organism evidence="2 3">
    <name type="scientific">Rhodanobacter ginsenosidimutans</name>
    <dbReference type="NCBI Taxonomy" id="490571"/>
    <lineage>
        <taxon>Bacteria</taxon>
        <taxon>Pseudomonadati</taxon>
        <taxon>Pseudomonadota</taxon>
        <taxon>Gammaproteobacteria</taxon>
        <taxon>Lysobacterales</taxon>
        <taxon>Rhodanobacteraceae</taxon>
        <taxon>Rhodanobacter</taxon>
    </lineage>
</organism>
<evidence type="ECO:0000313" key="2">
    <source>
        <dbReference type="EMBL" id="MFC5441601.1"/>
    </source>
</evidence>
<dbReference type="Proteomes" id="UP001596018">
    <property type="component" value="Unassembled WGS sequence"/>
</dbReference>
<evidence type="ECO:0000256" key="1">
    <source>
        <dbReference type="SAM" id="Phobius"/>
    </source>
</evidence>
<evidence type="ECO:0000313" key="3">
    <source>
        <dbReference type="Proteomes" id="UP001596018"/>
    </source>
</evidence>
<sequence length="135" mass="14300">MTTLRLETEHGTTLTNPSSGQIAQALSSLDGKSNAFAILARADQVYVQTSGSGSSGFVLEYRDGDEASHFQASNKSLPLDVIQDVFEKYAQGDSAWKESLVWEPLSAGEIRVPAKWLVAAVMAALAAIAWVAAAA</sequence>
<gene>
    <name evidence="2" type="ORF">ACFPK0_16430</name>
</gene>
<reference evidence="3" key="1">
    <citation type="journal article" date="2019" name="Int. J. Syst. Evol. Microbiol.">
        <title>The Global Catalogue of Microorganisms (GCM) 10K type strain sequencing project: providing services to taxonomists for standard genome sequencing and annotation.</title>
        <authorList>
            <consortium name="The Broad Institute Genomics Platform"/>
            <consortium name="The Broad Institute Genome Sequencing Center for Infectious Disease"/>
            <person name="Wu L."/>
            <person name="Ma J."/>
        </authorList>
    </citation>
    <scope>NUCLEOTIDE SEQUENCE [LARGE SCALE GENOMIC DNA]</scope>
    <source>
        <strain evidence="3">KACC 12822</strain>
    </source>
</reference>
<dbReference type="RefSeq" id="WP_377342269.1">
    <property type="nucleotide sequence ID" value="NZ_JALBWS010000007.1"/>
</dbReference>
<keyword evidence="3" id="KW-1185">Reference proteome</keyword>
<proteinExistence type="predicted"/>
<keyword evidence="1" id="KW-0812">Transmembrane</keyword>
<feature type="transmembrane region" description="Helical" evidence="1">
    <location>
        <begin position="116"/>
        <end position="133"/>
    </location>
</feature>
<dbReference type="EMBL" id="JBHSMM010000007">
    <property type="protein sequence ID" value="MFC5441601.1"/>
    <property type="molecule type" value="Genomic_DNA"/>
</dbReference>
<keyword evidence="1" id="KW-0472">Membrane</keyword>